<dbReference type="InterPro" id="IPR015500">
    <property type="entry name" value="Peptidase_S8_subtilisin-rel"/>
</dbReference>
<evidence type="ECO:0000256" key="3">
    <source>
        <dbReference type="ARBA" id="ARBA00022825"/>
    </source>
</evidence>
<gene>
    <name evidence="6" type="ORF">GCM10023335_75380</name>
</gene>
<name>A0ABP9JHW4_9ACTN</name>
<organism evidence="6 7">
    <name type="scientific">Streptomyces siamensis</name>
    <dbReference type="NCBI Taxonomy" id="1274986"/>
    <lineage>
        <taxon>Bacteria</taxon>
        <taxon>Bacillati</taxon>
        <taxon>Actinomycetota</taxon>
        <taxon>Actinomycetes</taxon>
        <taxon>Kitasatosporales</taxon>
        <taxon>Streptomycetaceae</taxon>
        <taxon>Streptomyces</taxon>
    </lineage>
</organism>
<feature type="active site" description="Charge relay system" evidence="4">
    <location>
        <position position="269"/>
    </location>
</feature>
<keyword evidence="3 4" id="KW-0720">Serine protease</keyword>
<dbReference type="InterPro" id="IPR000209">
    <property type="entry name" value="Peptidase_S8/S53_dom"/>
</dbReference>
<keyword evidence="2 4" id="KW-0378">Hydrolase</keyword>
<dbReference type="PROSITE" id="PS00138">
    <property type="entry name" value="SUBTILASE_SER"/>
    <property type="match status" value="1"/>
</dbReference>
<dbReference type="PANTHER" id="PTHR42884">
    <property type="entry name" value="PROPROTEIN CONVERTASE SUBTILISIN/KEXIN-RELATED"/>
    <property type="match status" value="1"/>
</dbReference>
<evidence type="ECO:0000256" key="4">
    <source>
        <dbReference type="PROSITE-ProRule" id="PRU01240"/>
    </source>
</evidence>
<dbReference type="PANTHER" id="PTHR42884:SF14">
    <property type="entry name" value="NEUROENDOCRINE CONVERTASE 1"/>
    <property type="match status" value="1"/>
</dbReference>
<comment type="caution">
    <text evidence="6">The sequence shown here is derived from an EMBL/GenBank/DDBJ whole genome shotgun (WGS) entry which is preliminary data.</text>
</comment>
<dbReference type="PROSITE" id="PS51892">
    <property type="entry name" value="SUBTILASE"/>
    <property type="match status" value="1"/>
</dbReference>
<dbReference type="Gene3D" id="3.40.50.200">
    <property type="entry name" value="Peptidase S8/S53 domain"/>
    <property type="match status" value="1"/>
</dbReference>
<evidence type="ECO:0000256" key="1">
    <source>
        <dbReference type="ARBA" id="ARBA00022670"/>
    </source>
</evidence>
<evidence type="ECO:0000313" key="6">
    <source>
        <dbReference type="EMBL" id="GAA5032648.1"/>
    </source>
</evidence>
<proteinExistence type="inferred from homology"/>
<accession>A0ABP9JHW4</accession>
<dbReference type="InterPro" id="IPR036852">
    <property type="entry name" value="Peptidase_S8/S53_dom_sf"/>
</dbReference>
<dbReference type="Proteomes" id="UP001501759">
    <property type="component" value="Unassembled WGS sequence"/>
</dbReference>
<dbReference type="Pfam" id="PF00082">
    <property type="entry name" value="Peptidase_S8"/>
    <property type="match status" value="1"/>
</dbReference>
<sequence>MSRQFFQRGRLVEAEELDDVIAVKDSLGRSAADVESELGSSARGQVRDAGVDDETADAFARASWIFVRPNQQTREALTTGEEIPGAEATGTVILRSNGRIGIATDALTVQLQPALSKDEAELELEAAGLTVVNRLRFAKNLYEVRATAWQDALAASVELQGNDRFVFAEPSLIEHVPGRFRPAGAQYAQQWQWRNVGTNGGTPDADVHIESAWDRTFGAGVRVAVIDNGFDVEHPDLAPGVDPLSGFLADHVGGAVFVQGTAGMPDSGHGTFCVGMVGARHNNGEGGSGAAPECSLMLLACLPDQVGTQATLARAVAYATDPSVEVPAIAPGNGADILVSSLGPNVAEWDLTSALDLALKFAATKGRQGKGLAIFWAASNGTNVDIAKDEVVSHADVIAVVRSTNQDLEDNAARGSEVELIAPGVKVLSTTSGGGYGTKTGTSFAAPCAAGCAALALSANPHLTRDELREVMHKSADHIGGPGVQYNEAGHNDDYGFGRVNAARAVALAEGLNP</sequence>
<protein>
    <recommendedName>
        <fullName evidence="5">Peptidase S8/S53 domain-containing protein</fullName>
    </recommendedName>
</protein>
<dbReference type="RefSeq" id="WP_345657314.1">
    <property type="nucleotide sequence ID" value="NZ_BAABKB010000039.1"/>
</dbReference>
<dbReference type="EMBL" id="BAABKB010000039">
    <property type="protein sequence ID" value="GAA5032648.1"/>
    <property type="molecule type" value="Genomic_DNA"/>
</dbReference>
<dbReference type="PRINTS" id="PR00723">
    <property type="entry name" value="SUBTILISIN"/>
</dbReference>
<evidence type="ECO:0000259" key="5">
    <source>
        <dbReference type="Pfam" id="PF00082"/>
    </source>
</evidence>
<evidence type="ECO:0000313" key="7">
    <source>
        <dbReference type="Proteomes" id="UP001501759"/>
    </source>
</evidence>
<feature type="active site" description="Charge relay system" evidence="4">
    <location>
        <position position="443"/>
    </location>
</feature>
<reference evidence="7" key="1">
    <citation type="journal article" date="2019" name="Int. J. Syst. Evol. Microbiol.">
        <title>The Global Catalogue of Microorganisms (GCM) 10K type strain sequencing project: providing services to taxonomists for standard genome sequencing and annotation.</title>
        <authorList>
            <consortium name="The Broad Institute Genomics Platform"/>
            <consortium name="The Broad Institute Genome Sequencing Center for Infectious Disease"/>
            <person name="Wu L."/>
            <person name="Ma J."/>
        </authorList>
    </citation>
    <scope>NUCLEOTIDE SEQUENCE [LARGE SCALE GENOMIC DNA]</scope>
    <source>
        <strain evidence="7">JCM 18409</strain>
    </source>
</reference>
<keyword evidence="1 4" id="KW-0645">Protease</keyword>
<feature type="active site" description="Charge relay system" evidence="4">
    <location>
        <position position="227"/>
    </location>
</feature>
<dbReference type="SUPFAM" id="SSF52743">
    <property type="entry name" value="Subtilisin-like"/>
    <property type="match status" value="1"/>
</dbReference>
<dbReference type="InterPro" id="IPR023828">
    <property type="entry name" value="Peptidase_S8_Ser-AS"/>
</dbReference>
<keyword evidence="7" id="KW-1185">Reference proteome</keyword>
<feature type="domain" description="Peptidase S8/S53" evidence="5">
    <location>
        <begin position="218"/>
        <end position="498"/>
    </location>
</feature>
<evidence type="ECO:0000256" key="2">
    <source>
        <dbReference type="ARBA" id="ARBA00022801"/>
    </source>
</evidence>
<comment type="similarity">
    <text evidence="4">Belongs to the peptidase S8 family.</text>
</comment>